<organism evidence="2 3">
    <name type="scientific">Nesidiocoris tenuis</name>
    <dbReference type="NCBI Taxonomy" id="355587"/>
    <lineage>
        <taxon>Eukaryota</taxon>
        <taxon>Metazoa</taxon>
        <taxon>Ecdysozoa</taxon>
        <taxon>Arthropoda</taxon>
        <taxon>Hexapoda</taxon>
        <taxon>Insecta</taxon>
        <taxon>Pterygota</taxon>
        <taxon>Neoptera</taxon>
        <taxon>Paraneoptera</taxon>
        <taxon>Hemiptera</taxon>
        <taxon>Heteroptera</taxon>
        <taxon>Panheteroptera</taxon>
        <taxon>Cimicomorpha</taxon>
        <taxon>Miridae</taxon>
        <taxon>Dicyphina</taxon>
        <taxon>Nesidiocoris</taxon>
    </lineage>
</organism>
<dbReference type="EMBL" id="AP028916">
    <property type="protein sequence ID" value="BES97718.1"/>
    <property type="molecule type" value="Genomic_DNA"/>
</dbReference>
<evidence type="ECO:0000256" key="1">
    <source>
        <dbReference type="SAM" id="MobiDB-lite"/>
    </source>
</evidence>
<dbReference type="Proteomes" id="UP001307889">
    <property type="component" value="Chromosome 8"/>
</dbReference>
<evidence type="ECO:0000313" key="3">
    <source>
        <dbReference type="Proteomes" id="UP001307889"/>
    </source>
</evidence>
<keyword evidence="3" id="KW-1185">Reference proteome</keyword>
<name>A0ABN7B0F8_9HEMI</name>
<reference evidence="2 3" key="1">
    <citation type="submission" date="2023-09" db="EMBL/GenBank/DDBJ databases">
        <title>Nesidiocoris tenuis whole genome shotgun sequence.</title>
        <authorList>
            <person name="Shibata T."/>
            <person name="Shimoda M."/>
            <person name="Kobayashi T."/>
            <person name="Uehara T."/>
        </authorList>
    </citation>
    <scope>NUCLEOTIDE SEQUENCE [LARGE SCALE GENOMIC DNA]</scope>
    <source>
        <strain evidence="2 3">Japan</strain>
    </source>
</reference>
<accession>A0ABN7B0F8</accession>
<sequence length="83" mass="9120">MKRAADFRITFCPSDRNGAKGQGCRGGPNGALLYVRSRSIRDGFRRRTDGKRRGSALRENTPQAKRSAPLASLCLSLRAPQES</sequence>
<evidence type="ECO:0008006" key="4">
    <source>
        <dbReference type="Google" id="ProtNLM"/>
    </source>
</evidence>
<gene>
    <name evidence="2" type="ORF">NTJ_10532</name>
</gene>
<proteinExistence type="predicted"/>
<evidence type="ECO:0000313" key="2">
    <source>
        <dbReference type="EMBL" id="BES97718.1"/>
    </source>
</evidence>
<protein>
    <recommendedName>
        <fullName evidence="4">Obg domain-containing protein</fullName>
    </recommendedName>
</protein>
<feature type="region of interest" description="Disordered" evidence="1">
    <location>
        <begin position="44"/>
        <end position="72"/>
    </location>
</feature>